<feature type="domain" description="APAF-1 helical" evidence="6">
    <location>
        <begin position="631"/>
        <end position="715"/>
    </location>
</feature>
<dbReference type="SUPFAM" id="SSF50978">
    <property type="entry name" value="WD40 repeat-like"/>
    <property type="match status" value="1"/>
</dbReference>
<dbReference type="InterPro" id="IPR020472">
    <property type="entry name" value="WD40_PAC1"/>
</dbReference>
<dbReference type="InterPro" id="IPR042197">
    <property type="entry name" value="Apaf_helical"/>
</dbReference>
<protein>
    <submittedName>
        <fullName evidence="7">WD-40 repeat protein</fullName>
    </submittedName>
</protein>
<name>A0A5M3TBG6_LIMPL</name>
<dbReference type="Proteomes" id="UP000326169">
    <property type="component" value="Unassembled WGS sequence"/>
</dbReference>
<dbReference type="PRINTS" id="PR00320">
    <property type="entry name" value="GPROTEINBRPT"/>
</dbReference>
<keyword evidence="2" id="KW-0677">Repeat</keyword>
<dbReference type="Gene3D" id="1.10.8.430">
    <property type="entry name" value="Helical domain of apoptotic protease-activating factors"/>
    <property type="match status" value="1"/>
</dbReference>
<dbReference type="InterPro" id="IPR015943">
    <property type="entry name" value="WD40/YVTN_repeat-like_dom_sf"/>
</dbReference>
<evidence type="ECO:0000313" key="8">
    <source>
        <dbReference type="Proteomes" id="UP000326169"/>
    </source>
</evidence>
<dbReference type="Pfam" id="PF00400">
    <property type="entry name" value="WD40"/>
    <property type="match status" value="4"/>
</dbReference>
<evidence type="ECO:0000256" key="1">
    <source>
        <dbReference type="ARBA" id="ARBA00022574"/>
    </source>
</evidence>
<feature type="domain" description="NB-ARC" evidence="5">
    <location>
        <begin position="304"/>
        <end position="456"/>
    </location>
</feature>
<feature type="transmembrane region" description="Helical" evidence="4">
    <location>
        <begin position="12"/>
        <end position="39"/>
    </location>
</feature>
<dbReference type="Gene3D" id="3.40.50.300">
    <property type="entry name" value="P-loop containing nucleotide triphosphate hydrolases"/>
    <property type="match status" value="1"/>
</dbReference>
<keyword evidence="4" id="KW-0472">Membrane</keyword>
<reference evidence="7 8" key="1">
    <citation type="journal article" date="2019" name="J Genomics">
        <title>The Draft Genome of a Hydrogen-producing Cyanobacterium, Arthrospira platensis NIES-46.</title>
        <authorList>
            <person name="Suzuki S."/>
            <person name="Yamaguchi H."/>
            <person name="Kawachi M."/>
        </authorList>
    </citation>
    <scope>NUCLEOTIDE SEQUENCE [LARGE SCALE GENOMIC DNA]</scope>
    <source>
        <strain evidence="7 8">NIES-46</strain>
    </source>
</reference>
<evidence type="ECO:0000259" key="5">
    <source>
        <dbReference type="Pfam" id="PF00931"/>
    </source>
</evidence>
<dbReference type="EMBL" id="BIMW01000127">
    <property type="protein sequence ID" value="GCE95330.1"/>
    <property type="molecule type" value="Genomic_DNA"/>
</dbReference>
<dbReference type="InterPro" id="IPR027417">
    <property type="entry name" value="P-loop_NTPase"/>
</dbReference>
<dbReference type="PANTHER" id="PTHR19848">
    <property type="entry name" value="WD40 REPEAT PROTEIN"/>
    <property type="match status" value="1"/>
</dbReference>
<dbReference type="InterPro" id="IPR019775">
    <property type="entry name" value="WD40_repeat_CS"/>
</dbReference>
<dbReference type="InterPro" id="IPR001680">
    <property type="entry name" value="WD40_rpt"/>
</dbReference>
<keyword evidence="1 3" id="KW-0853">WD repeat</keyword>
<dbReference type="InterPro" id="IPR041452">
    <property type="entry name" value="APAF1_C"/>
</dbReference>
<evidence type="ECO:0000256" key="3">
    <source>
        <dbReference type="PROSITE-ProRule" id="PRU00221"/>
    </source>
</evidence>
<dbReference type="PROSITE" id="PS50082">
    <property type="entry name" value="WD_REPEATS_2"/>
    <property type="match status" value="4"/>
</dbReference>
<dbReference type="Pfam" id="PF17908">
    <property type="entry name" value="APAF1_C"/>
    <property type="match status" value="1"/>
</dbReference>
<dbReference type="PROSITE" id="PS50294">
    <property type="entry name" value="WD_REPEATS_REGION"/>
    <property type="match status" value="4"/>
</dbReference>
<accession>A0A5M3TBG6</accession>
<sequence>MDYSRLLQLNRPLLAGTVLVGLGSIVTGGLAVSAAGLAVPVLEGFANFFAGMTGNNLGALVERFRNSSEVLRNEDIAKAAGRTVAKALAEKISPKYPDIRKPLDNFANEIEGYWLQWAEEAKTLNLFETLQEDQLYQVFSQQPEQFTEYQVLPLEEWREVVTWLFQQGCEKGVLLDTLDSYQDVIEELTGELAANFNKHLRQVLKDDANNEGKAFVGMLFDLHGATLAKVDEIRDYLPEIATRQDMRLILAAISQLQRPNPPAPATPWHGLGAIATVPKPPPHFLPRPEDIDELKARLLAPNSQTLVMTGQVQKVGVQGMGGIGKTVLAAALARDNEVRRRFRDGIIWLTVGINPQPMELYDTIAKTLGGSHASQQGESQWNAYLSNLLWDKSCLLVLDDVWEQREAERFVEVLGPDCCLLLTTRDARLIAGLGANGYELEMLDENQSRQLLANWAGLHIEMLPATEAAAVIDHCGNLPLALALCGAQVGVDKNWADLLTALDAAAVLDHPHSSIYKSLDVSVAALGEPLRRAYLELGIVAQDVEISETALVKLWGRRGEKQEYQLRRWLTELAQRALVFVSGESPQRWVSLHDVQQKYLQDNLRDEAGLHGEFLRAYGGGQFPWTGAEVAAEVYLYQRAAYHFRKAGEIEAFRGLLWDFAWLQGKLEATDVRSLLADFEAVGEDEDRALRVLEGAIRLSSHVLDQDKTQLISQLWGRLLSFVESPQTIGNQEELSLPEPYRYFWEKIPVVGRYLPKYAAPQQQNAKGATVGEIEQLLHQAQQWQEKPWFRPLTANLTPPGGPLIRTLTGHSDRVRAVAIAPDGKRAVSGSWDDTLKLWDLEQGRELATLSGHSSSVTAVAIAPDGKRAVSASADYTLKLWDLEQGRELATLSGHSGGVRAVAIAPDGKRAVSASADKTLKLWDLEQGRELATLSGHSDEVNAVAIAPDGKRAVSASDDKTLKLWDLATGEEIASFTADTGVLACAVAPDGVTLVAGDRSGRVHFLRLEGL</sequence>
<dbReference type="PROSITE" id="PS00678">
    <property type="entry name" value="WD_REPEATS_1"/>
    <property type="match status" value="4"/>
</dbReference>
<dbReference type="GeneID" id="301684180"/>
<evidence type="ECO:0000259" key="6">
    <source>
        <dbReference type="Pfam" id="PF17908"/>
    </source>
</evidence>
<comment type="caution">
    <text evidence="7">The sequence shown here is derived from an EMBL/GenBank/DDBJ whole genome shotgun (WGS) entry which is preliminary data.</text>
</comment>
<dbReference type="Pfam" id="PF00931">
    <property type="entry name" value="NB-ARC"/>
    <property type="match status" value="1"/>
</dbReference>
<proteinExistence type="predicted"/>
<feature type="repeat" description="WD" evidence="3">
    <location>
        <begin position="934"/>
        <end position="975"/>
    </location>
</feature>
<evidence type="ECO:0000256" key="2">
    <source>
        <dbReference type="ARBA" id="ARBA00022737"/>
    </source>
</evidence>
<dbReference type="InterPro" id="IPR036322">
    <property type="entry name" value="WD40_repeat_dom_sf"/>
</dbReference>
<keyword evidence="8" id="KW-1185">Reference proteome</keyword>
<dbReference type="RefSeq" id="WP_152088615.1">
    <property type="nucleotide sequence ID" value="NZ_BIMW01000127.1"/>
</dbReference>
<dbReference type="Gene3D" id="1.10.10.10">
    <property type="entry name" value="Winged helix-like DNA-binding domain superfamily/Winged helix DNA-binding domain"/>
    <property type="match status" value="1"/>
</dbReference>
<dbReference type="CDD" id="cd00200">
    <property type="entry name" value="WD40"/>
    <property type="match status" value="1"/>
</dbReference>
<keyword evidence="4" id="KW-1133">Transmembrane helix</keyword>
<organism evidence="7 8">
    <name type="scientific">Limnospira platensis NIES-46</name>
    <dbReference type="NCBI Taxonomy" id="1236695"/>
    <lineage>
        <taxon>Bacteria</taxon>
        <taxon>Bacillati</taxon>
        <taxon>Cyanobacteriota</taxon>
        <taxon>Cyanophyceae</taxon>
        <taxon>Oscillatoriophycideae</taxon>
        <taxon>Oscillatoriales</taxon>
        <taxon>Sirenicapillariaceae</taxon>
        <taxon>Limnospira</taxon>
    </lineage>
</organism>
<feature type="repeat" description="WD" evidence="3">
    <location>
        <begin position="808"/>
        <end position="849"/>
    </location>
</feature>
<feature type="repeat" description="WD" evidence="3">
    <location>
        <begin position="850"/>
        <end position="891"/>
    </location>
</feature>
<gene>
    <name evidence="7" type="ORF">NIES46_33930</name>
</gene>
<dbReference type="PRINTS" id="PR00364">
    <property type="entry name" value="DISEASERSIST"/>
</dbReference>
<dbReference type="SUPFAM" id="SSF52540">
    <property type="entry name" value="P-loop containing nucleoside triphosphate hydrolases"/>
    <property type="match status" value="1"/>
</dbReference>
<dbReference type="Gene3D" id="1.25.40.370">
    <property type="match status" value="1"/>
</dbReference>
<dbReference type="SMART" id="SM00320">
    <property type="entry name" value="WD40"/>
    <property type="match status" value="5"/>
</dbReference>
<dbReference type="InterPro" id="IPR036388">
    <property type="entry name" value="WH-like_DNA-bd_sf"/>
</dbReference>
<dbReference type="Gene3D" id="2.130.10.10">
    <property type="entry name" value="YVTN repeat-like/Quinoprotein amine dehydrogenase"/>
    <property type="match status" value="2"/>
</dbReference>
<keyword evidence="4" id="KW-0812">Transmembrane</keyword>
<evidence type="ECO:0000256" key="4">
    <source>
        <dbReference type="SAM" id="Phobius"/>
    </source>
</evidence>
<feature type="repeat" description="WD" evidence="3">
    <location>
        <begin position="892"/>
        <end position="933"/>
    </location>
</feature>
<dbReference type="InterPro" id="IPR002182">
    <property type="entry name" value="NB-ARC"/>
</dbReference>
<evidence type="ECO:0000313" key="7">
    <source>
        <dbReference type="EMBL" id="GCE95330.1"/>
    </source>
</evidence>
<dbReference type="PANTHER" id="PTHR19848:SF8">
    <property type="entry name" value="F-BOX AND WD REPEAT DOMAIN CONTAINING 7"/>
    <property type="match status" value="1"/>
</dbReference>